<dbReference type="Pfam" id="PF13175">
    <property type="entry name" value="AAA_15"/>
    <property type="match status" value="1"/>
</dbReference>
<feature type="domain" description="Endonuclease GajA/Old nuclease/RecF-like AAA" evidence="1">
    <location>
        <begin position="5"/>
        <end position="384"/>
    </location>
</feature>
<sequence>MKSPYISKVIIENYRNFKNCEFNLSHKGVIIGENNVGKTNFIKALQLILDPSISEENRCLNEDDFFDGLENPVENNLEIKIQIFISNYQEIGNIMAQLDDATVNDDDGEKRLKITYKYYPMYDNKGNKEYGYIIYKGEDEENKFTYEDRRYLNVKVIKAIRDVESEINNSRKSPLSKLIKNYCIEKNELDIIAKKLAENGSDILQLDEIVDLSNNINNSFSSILGLDNDFEVSLKTMNIDPNKILNSMKIMVSKRDANDVSLGLNNLLYISLMLLLIKDKTIPSYIKFENYEKLIKYKDSDIIDKCYTKNHNGNYFLNEDLDNDNKTKLYKFMDENEPSDNGITILVIEEPEAHLHPTYQRLIYKDVIKNNDSSVILTTHSTHITSIADIKSIVHLHKKSNGETKINTTANLNLEEFELIDLERYIDIKRGEIYLGRGVILVEGIAEEYLIPKFAEKMEKSLDEKGIITCNINCTNFKPYIKLLMRLDIPFVVITDGDFYIEKNNDKGEKKKEFHIMHDVYRDCESYGYLGLENIENLVKELAITTDNIPEDINQKYELFNELGFFIGKNTLEVDMMNEAYPNNDATNVFCEIFNRLTNGGEKQKENFKKEILNREYWTCLKKIEGNGIGKGRFAQAITPRILENHIPQYIKDAIEYIFKKVENY</sequence>
<dbReference type="CDD" id="cd01026">
    <property type="entry name" value="TOPRIM_OLD"/>
    <property type="match status" value="1"/>
</dbReference>
<dbReference type="PANTHER" id="PTHR43581">
    <property type="entry name" value="ATP/GTP PHOSPHATASE"/>
    <property type="match status" value="1"/>
</dbReference>
<dbReference type="Proteomes" id="UP000017980">
    <property type="component" value="Unassembled WGS sequence"/>
</dbReference>
<dbReference type="AlphaFoldDB" id="R5X487"/>
<dbReference type="SUPFAM" id="SSF52540">
    <property type="entry name" value="P-loop containing nucleoside triphosphate hydrolases"/>
    <property type="match status" value="1"/>
</dbReference>
<dbReference type="PANTHER" id="PTHR43581:SF4">
    <property type="entry name" value="ATP_GTP PHOSPHATASE"/>
    <property type="match status" value="1"/>
</dbReference>
<dbReference type="Pfam" id="PF20469">
    <property type="entry name" value="OLD-like_TOPRIM"/>
    <property type="match status" value="1"/>
</dbReference>
<evidence type="ECO:0000259" key="2">
    <source>
        <dbReference type="Pfam" id="PF20469"/>
    </source>
</evidence>
<evidence type="ECO:0000313" key="3">
    <source>
        <dbReference type="EMBL" id="CDA10483.1"/>
    </source>
</evidence>
<evidence type="ECO:0000259" key="1">
    <source>
        <dbReference type="Pfam" id="PF13175"/>
    </source>
</evidence>
<organism evidence="3 4">
    <name type="scientific">Intestinibacter bartlettii CAG:1329</name>
    <dbReference type="NCBI Taxonomy" id="1263063"/>
    <lineage>
        <taxon>Bacteria</taxon>
        <taxon>Bacillati</taxon>
        <taxon>Bacillota</taxon>
        <taxon>Clostridia</taxon>
        <taxon>Peptostreptococcales</taxon>
        <taxon>Peptostreptococcaceae</taxon>
        <taxon>Intestinibacter</taxon>
    </lineage>
</organism>
<feature type="domain" description="OLD protein-like TOPRIM" evidence="2">
    <location>
        <begin position="437"/>
        <end position="498"/>
    </location>
</feature>
<dbReference type="EMBL" id="CBBD010000040">
    <property type="protein sequence ID" value="CDA10483.1"/>
    <property type="molecule type" value="Genomic_DNA"/>
</dbReference>
<proteinExistence type="predicted"/>
<dbReference type="InterPro" id="IPR027417">
    <property type="entry name" value="P-loop_NTPase"/>
</dbReference>
<dbReference type="Gene3D" id="3.40.50.300">
    <property type="entry name" value="P-loop containing nucleotide triphosphate hydrolases"/>
    <property type="match status" value="1"/>
</dbReference>
<evidence type="ECO:0000313" key="4">
    <source>
        <dbReference type="Proteomes" id="UP000017980"/>
    </source>
</evidence>
<reference evidence="3" key="1">
    <citation type="submission" date="2012-11" db="EMBL/GenBank/DDBJ databases">
        <title>Dependencies among metagenomic species, viruses, plasmids and units of genetic variation.</title>
        <authorList>
            <person name="Nielsen H.B."/>
            <person name="Almeida M."/>
            <person name="Juncker A.S."/>
            <person name="Rasmussen S."/>
            <person name="Li J."/>
            <person name="Sunagawa S."/>
            <person name="Plichta D."/>
            <person name="Gautier L."/>
            <person name="Le Chatelier E."/>
            <person name="Peletier E."/>
            <person name="Bonde I."/>
            <person name="Nielsen T."/>
            <person name="Manichanh C."/>
            <person name="Arumugam M."/>
            <person name="Batto J."/>
            <person name="Santos M.B.Q.D."/>
            <person name="Blom N."/>
            <person name="Borruel N."/>
            <person name="Burgdorf K.S."/>
            <person name="Boumezbeur F."/>
            <person name="Casellas F."/>
            <person name="Dore J."/>
            <person name="Guarner F."/>
            <person name="Hansen T."/>
            <person name="Hildebrand F."/>
            <person name="Kaas R.S."/>
            <person name="Kennedy S."/>
            <person name="Kristiansen K."/>
            <person name="Kultima J.R."/>
            <person name="Leonard P."/>
            <person name="Levenez F."/>
            <person name="Lund O."/>
            <person name="Moumen B."/>
            <person name="Le Paslier D."/>
            <person name="Pons N."/>
            <person name="Pedersen O."/>
            <person name="Prifti E."/>
            <person name="Qin J."/>
            <person name="Raes J."/>
            <person name="Tap J."/>
            <person name="Tims S."/>
            <person name="Ussery D.W."/>
            <person name="Yamada T."/>
            <person name="MetaHit consortium"/>
            <person name="Renault P."/>
            <person name="Sicheritz-Ponten T."/>
            <person name="Bork P."/>
            <person name="Wang J."/>
            <person name="Brunak S."/>
            <person name="Ehrlich S.D."/>
        </authorList>
    </citation>
    <scope>NUCLEOTIDE SEQUENCE [LARGE SCALE GENOMIC DNA]</scope>
</reference>
<protein>
    <submittedName>
        <fullName evidence="3">Uncharacterized protein</fullName>
    </submittedName>
</protein>
<dbReference type="InterPro" id="IPR051396">
    <property type="entry name" value="Bact_Antivir_Def_Nuclease"/>
</dbReference>
<dbReference type="InterPro" id="IPR041685">
    <property type="entry name" value="AAA_GajA/Old/RecF-like"/>
</dbReference>
<gene>
    <name evidence="3" type="ORF">BN488_01522</name>
</gene>
<name>R5X487_9FIRM</name>
<accession>R5X487</accession>
<dbReference type="RefSeq" id="WP_022071773.1">
    <property type="nucleotide sequence ID" value="NZ_HF999327.1"/>
</dbReference>
<dbReference type="InterPro" id="IPR034139">
    <property type="entry name" value="TOPRIM_OLD"/>
</dbReference>
<comment type="caution">
    <text evidence="3">The sequence shown here is derived from an EMBL/GenBank/DDBJ whole genome shotgun (WGS) entry which is preliminary data.</text>
</comment>